<dbReference type="GO" id="GO:0016798">
    <property type="term" value="F:hydrolase activity, acting on glycosyl bonds"/>
    <property type="evidence" value="ECO:0007669"/>
    <property type="project" value="UniProtKB-KW"/>
</dbReference>
<proteinExistence type="predicted"/>
<dbReference type="InterPro" id="IPR036278">
    <property type="entry name" value="Sialidase_sf"/>
</dbReference>
<accession>A0ABZ0IJY0</accession>
<dbReference type="SUPFAM" id="SSF50939">
    <property type="entry name" value="Sialidases"/>
    <property type="match status" value="1"/>
</dbReference>
<dbReference type="InterPro" id="IPR002860">
    <property type="entry name" value="BNR_rpt"/>
</dbReference>
<keyword evidence="1" id="KW-0378">Hydrolase</keyword>
<dbReference type="PROSITE" id="PS51257">
    <property type="entry name" value="PROKAR_LIPOPROTEIN"/>
    <property type="match status" value="1"/>
</dbReference>
<name>A0ABZ0IJY0_9BACT</name>
<keyword evidence="1" id="KW-0326">Glycosidase</keyword>
<dbReference type="EC" id="3.2.1.-" evidence="1"/>
<dbReference type="EMBL" id="CP136051">
    <property type="protein sequence ID" value="WOK04856.1"/>
    <property type="molecule type" value="Genomic_DNA"/>
</dbReference>
<protein>
    <submittedName>
        <fullName evidence="1">Sialidase family protein</fullName>
        <ecNumber evidence="1">3.2.1.-</ecNumber>
    </submittedName>
</protein>
<gene>
    <name evidence="1" type="ORF">RT717_17375</name>
</gene>
<dbReference type="Pfam" id="PF02012">
    <property type="entry name" value="BNR"/>
    <property type="match status" value="2"/>
</dbReference>
<evidence type="ECO:0000313" key="1">
    <source>
        <dbReference type="EMBL" id="WOK04856.1"/>
    </source>
</evidence>
<dbReference type="SUPFAM" id="SSF63829">
    <property type="entry name" value="Calcium-dependent phosphotriesterase"/>
    <property type="match status" value="1"/>
</dbReference>
<evidence type="ECO:0000313" key="2">
    <source>
        <dbReference type="Proteomes" id="UP001302349"/>
    </source>
</evidence>
<sequence>MKNLSWMLLTLLILAGCGKDDDPEGDLTSSTGAFSIAVPQFGQFPVQDVAVSPNKQYFAVKVNLLTSTTPRFYYSDDAGQTWKEFSSANNSFARSSPKKVTDEGLVFLQVEHAYYLYDGASVAPVQHPNAGWLDSAFLDDSGNLYYFVNCNCSISSQNKLSLRKKGETAFADISIPTNSSAMGVAPGGGIFFINSQTGDLHKHNPASGEWTVLAGIAKGLPNKKQLAAADGNFYFASSAGVTRVTASGVLTTMPFVGAMTNYQNPQQVLVSPSGRVFVLQVAPNGIYEYADGAWEVFATPGYHNNVTGGFFSAAIADETVYYAGLAEGKIAYGLVEHNLDTDEKIVIGEALVGQEATLSDAIETSNGKTFMILNGALYEMLSDERLLPIDLKQSTTLSTLYEDADGNLYAFGNNVYRSSDGGVTWKEASIGFPSYSGHSVQQLSDGSLVAIAGYSYDYYLGGTGFSVPKFSAYVSKSSDGISWSASSVLFEGGSQYVTCIDKEGILFGVRVDVNGNYQQFNQGIRSDDGGQTWKEIEGKIPDFVGHDGTLFSVKSLGYVDGLSGERFIYKWNGKEWLELPSEVGQSGQLYTISRVHQLKNKQLYFCTTQEAFKSVKTY</sequence>
<dbReference type="RefSeq" id="WP_317487655.1">
    <property type="nucleotide sequence ID" value="NZ_CP136051.1"/>
</dbReference>
<keyword evidence="2" id="KW-1185">Reference proteome</keyword>
<dbReference type="Proteomes" id="UP001302349">
    <property type="component" value="Chromosome"/>
</dbReference>
<dbReference type="Gene3D" id="2.120.10.10">
    <property type="match status" value="1"/>
</dbReference>
<dbReference type="InterPro" id="IPR015943">
    <property type="entry name" value="WD40/YVTN_repeat-like_dom_sf"/>
</dbReference>
<organism evidence="1 2">
    <name type="scientific">Imperialibacter roseus</name>
    <dbReference type="NCBI Taxonomy" id="1324217"/>
    <lineage>
        <taxon>Bacteria</taxon>
        <taxon>Pseudomonadati</taxon>
        <taxon>Bacteroidota</taxon>
        <taxon>Cytophagia</taxon>
        <taxon>Cytophagales</taxon>
        <taxon>Flammeovirgaceae</taxon>
        <taxon>Imperialibacter</taxon>
    </lineage>
</organism>
<dbReference type="CDD" id="cd15482">
    <property type="entry name" value="Sialidase_non-viral"/>
    <property type="match status" value="1"/>
</dbReference>
<reference evidence="1 2" key="1">
    <citation type="journal article" date="2023" name="Microbiol. Resour. Announc.">
        <title>Complete Genome Sequence of Imperialibacter roseus strain P4T.</title>
        <authorList>
            <person name="Tizabi D.R."/>
            <person name="Bachvaroff T."/>
            <person name="Hill R.T."/>
        </authorList>
    </citation>
    <scope>NUCLEOTIDE SEQUENCE [LARGE SCALE GENOMIC DNA]</scope>
    <source>
        <strain evidence="1 2">P4T</strain>
    </source>
</reference>
<dbReference type="Gene3D" id="2.130.10.10">
    <property type="entry name" value="YVTN repeat-like/Quinoprotein amine dehydrogenase"/>
    <property type="match status" value="1"/>
</dbReference>